<evidence type="ECO:0000256" key="1">
    <source>
        <dbReference type="SAM" id="Phobius"/>
    </source>
</evidence>
<feature type="transmembrane region" description="Helical" evidence="1">
    <location>
        <begin position="720"/>
        <end position="741"/>
    </location>
</feature>
<protein>
    <submittedName>
        <fullName evidence="2">Uncharacterized protein</fullName>
    </submittedName>
</protein>
<dbReference type="OrthoDB" id="2377581at2759"/>
<proteinExistence type="predicted"/>
<organism evidence="2 3">
    <name type="scientific">Circinella minor</name>
    <dbReference type="NCBI Taxonomy" id="1195481"/>
    <lineage>
        <taxon>Eukaryota</taxon>
        <taxon>Fungi</taxon>
        <taxon>Fungi incertae sedis</taxon>
        <taxon>Mucoromycota</taxon>
        <taxon>Mucoromycotina</taxon>
        <taxon>Mucoromycetes</taxon>
        <taxon>Mucorales</taxon>
        <taxon>Lichtheimiaceae</taxon>
        <taxon>Circinella</taxon>
    </lineage>
</organism>
<sequence>MALYQHNKMSIYDIESGLQVNEWTVHRPVFAISFLNDVHLALISYGHHLQYQIYSELWDILTGSCMMLQEHELFDDTTRALLLATPNKSEKKTISMSTISSVEFCNSKWILVFTTKQVQIIPATLQLKTPLLLHHRPTIIAPRFPDQRIEEPLFYEFHHPGTISPFVATYILDARRIICVGVYSVQLWIATRKKPTNHINNSTTRPTMSSSLPEPIEINDYTLHKLLYIFCLPELIQETTNNSSKRDTKAKNQLFNINDYCNTVSPSSLSLPSIGAKRIQWRTNEPAIQFFDNSWVSITMTDKSEYTFCMNGNFWSKSQYAFIAMPVLYQINVYSKIKGWKSRTFSHIFQQTIRITNHSIQHQPKFFETPAGNIALAGLVQYPNSFKILKRILFDKKSNNNINLNVKPVSILMKHSGNNNSLQRENHYNSQNQQQQQQQLATTTSVLETAIIYGAYDDSRVLVSYMIQSTRKYHPGYLVTFTNALPLLCSKCPDMVLDWMHQLSYIPVTPHCPILEVEPNDTGLLQQPSQRRRNIATRLRELWGFSTTEQFTESSTNISSVQSALCQSYSHTDHYRQHNSKKPHLATLCVFPLIHYTQYYNQHNVQHYNYNNNDEKQYKSPSLYTSLFVQQALSGRSEVFRQGEPAMEAMLMYKWRTFGRRRFTLVCLIYIANQVLFSVNVAFPKVNTTATLALMLIVSAFLVMQETRHIWFCGFDYFRLFYNYISLAAVLLPIVGAIVILSGHEYPVSCYSLFLY</sequence>
<comment type="caution">
    <text evidence="2">The sequence shown here is derived from an EMBL/GenBank/DDBJ whole genome shotgun (WGS) entry which is preliminary data.</text>
</comment>
<keyword evidence="1" id="KW-1133">Transmembrane helix</keyword>
<name>A0A8H7S295_9FUNG</name>
<keyword evidence="3" id="KW-1185">Reference proteome</keyword>
<accession>A0A8H7S295</accession>
<evidence type="ECO:0000313" key="3">
    <source>
        <dbReference type="Proteomes" id="UP000646827"/>
    </source>
</evidence>
<keyword evidence="1" id="KW-0812">Transmembrane</keyword>
<evidence type="ECO:0000313" key="2">
    <source>
        <dbReference type="EMBL" id="KAG2220108.1"/>
    </source>
</evidence>
<gene>
    <name evidence="2" type="ORF">INT45_005869</name>
</gene>
<dbReference type="Proteomes" id="UP000646827">
    <property type="component" value="Unassembled WGS sequence"/>
</dbReference>
<feature type="transmembrane region" description="Helical" evidence="1">
    <location>
        <begin position="689"/>
        <end position="708"/>
    </location>
</feature>
<dbReference type="AlphaFoldDB" id="A0A8H7S295"/>
<reference evidence="2 3" key="1">
    <citation type="submission" date="2020-12" db="EMBL/GenBank/DDBJ databases">
        <title>Metabolic potential, ecology and presence of endohyphal bacteria is reflected in genomic diversity of Mucoromycotina.</title>
        <authorList>
            <person name="Muszewska A."/>
            <person name="Okrasinska A."/>
            <person name="Steczkiewicz K."/>
            <person name="Drgas O."/>
            <person name="Orlowska M."/>
            <person name="Perlinska-Lenart U."/>
            <person name="Aleksandrzak-Piekarczyk T."/>
            <person name="Szatraj K."/>
            <person name="Zielenkiewicz U."/>
            <person name="Pilsyk S."/>
            <person name="Malc E."/>
            <person name="Mieczkowski P."/>
            <person name="Kruszewska J.S."/>
            <person name="Biernat P."/>
            <person name="Pawlowska J."/>
        </authorList>
    </citation>
    <scope>NUCLEOTIDE SEQUENCE [LARGE SCALE GENOMIC DNA]</scope>
    <source>
        <strain evidence="2 3">CBS 142.35</strain>
    </source>
</reference>
<dbReference type="EMBL" id="JAEPRB010000152">
    <property type="protein sequence ID" value="KAG2220108.1"/>
    <property type="molecule type" value="Genomic_DNA"/>
</dbReference>
<keyword evidence="1" id="KW-0472">Membrane</keyword>